<evidence type="ECO:0000313" key="3">
    <source>
        <dbReference type="Proteomes" id="UP000664203"/>
    </source>
</evidence>
<gene>
    <name evidence="2" type="ORF">ALECFALPRED_004644</name>
</gene>
<sequence>MKIGSLSYKDPEDDDKHRVEGPHVQAKTALVANILSQYGFQISAIIAKVYGGLLPHVAKSKVKAWTDDIESGEPAAVVILLLGRLLFMAWCHDGWNLENLYIYAPGQDWWRDTEWGNLFRSLTITARNSATNKLKVFSRLSELHLIGVGDDGGMEADAVMLTPFMALPTMRKNVGRVVDGRNFRWSYGTGTSEVTLFDLEGDIDTISLSDYIRGFKALEHFRYQFSVPVDWKMGAYGRGHLDRLKSGPRADNDAANNGTDEEGSDEDNSGVYGSELDLVDKPKWEPRAITATLLQYACNSLVSLDLTAAGFKGAVRFPSDEPFIGSLRSFRVLKHVCLDTMMLFKKVKCSNNGSWLRGKSIQQTSWEEIRVQWLVGFLPVTIESIKTTNSHVGNGLSENDVAGLFTGLPELRDRVPNLLKITVEWKKDRQNNVEKEGWEEMCFRCEENGIELFYGED</sequence>
<name>A0A8H3FWY2_9LECA</name>
<dbReference type="OrthoDB" id="5421601at2759"/>
<organism evidence="2 3">
    <name type="scientific">Alectoria fallacina</name>
    <dbReference type="NCBI Taxonomy" id="1903189"/>
    <lineage>
        <taxon>Eukaryota</taxon>
        <taxon>Fungi</taxon>
        <taxon>Dikarya</taxon>
        <taxon>Ascomycota</taxon>
        <taxon>Pezizomycotina</taxon>
        <taxon>Lecanoromycetes</taxon>
        <taxon>OSLEUM clade</taxon>
        <taxon>Lecanoromycetidae</taxon>
        <taxon>Lecanorales</taxon>
        <taxon>Lecanorineae</taxon>
        <taxon>Parmeliaceae</taxon>
        <taxon>Alectoria</taxon>
    </lineage>
</organism>
<dbReference type="Proteomes" id="UP000664203">
    <property type="component" value="Unassembled WGS sequence"/>
</dbReference>
<proteinExistence type="predicted"/>
<feature type="region of interest" description="Disordered" evidence="1">
    <location>
        <begin position="244"/>
        <end position="273"/>
    </location>
</feature>
<feature type="compositionally biased region" description="Acidic residues" evidence="1">
    <location>
        <begin position="259"/>
        <end position="268"/>
    </location>
</feature>
<dbReference type="EMBL" id="CAJPDR010000289">
    <property type="protein sequence ID" value="CAF9930587.1"/>
    <property type="molecule type" value="Genomic_DNA"/>
</dbReference>
<dbReference type="AlphaFoldDB" id="A0A8H3FWY2"/>
<accession>A0A8H3FWY2</accession>
<reference evidence="2" key="1">
    <citation type="submission" date="2021-03" db="EMBL/GenBank/DDBJ databases">
        <authorList>
            <person name="Tagirdzhanova G."/>
        </authorList>
    </citation>
    <scope>NUCLEOTIDE SEQUENCE</scope>
</reference>
<evidence type="ECO:0000256" key="1">
    <source>
        <dbReference type="SAM" id="MobiDB-lite"/>
    </source>
</evidence>
<keyword evidence="3" id="KW-1185">Reference proteome</keyword>
<comment type="caution">
    <text evidence="2">The sequence shown here is derived from an EMBL/GenBank/DDBJ whole genome shotgun (WGS) entry which is preliminary data.</text>
</comment>
<protein>
    <submittedName>
        <fullName evidence="2">Uncharacterized protein</fullName>
    </submittedName>
</protein>
<evidence type="ECO:0000313" key="2">
    <source>
        <dbReference type="EMBL" id="CAF9930587.1"/>
    </source>
</evidence>